<dbReference type="Pfam" id="PF18556">
    <property type="entry name" value="TetR_C_35"/>
    <property type="match status" value="1"/>
</dbReference>
<dbReference type="InterPro" id="IPR009057">
    <property type="entry name" value="Homeodomain-like_sf"/>
</dbReference>
<dbReference type="PANTHER" id="PTHR30055:SF153">
    <property type="entry name" value="HTH-TYPE TRANSCRIPTIONAL REPRESSOR RV3405C"/>
    <property type="match status" value="1"/>
</dbReference>
<evidence type="ECO:0000256" key="1">
    <source>
        <dbReference type="ARBA" id="ARBA00023125"/>
    </source>
</evidence>
<dbReference type="EMBL" id="JBHSAX010000014">
    <property type="protein sequence ID" value="MFC3963479.1"/>
    <property type="molecule type" value="Genomic_DNA"/>
</dbReference>
<evidence type="ECO:0000259" key="3">
    <source>
        <dbReference type="PROSITE" id="PS50977"/>
    </source>
</evidence>
<dbReference type="InterPro" id="IPR040611">
    <property type="entry name" value="AlkX_C"/>
</dbReference>
<feature type="domain" description="HTH tetR-type" evidence="3">
    <location>
        <begin position="14"/>
        <end position="74"/>
    </location>
</feature>
<reference evidence="5" key="1">
    <citation type="journal article" date="2019" name="Int. J. Syst. Evol. Microbiol.">
        <title>The Global Catalogue of Microorganisms (GCM) 10K type strain sequencing project: providing services to taxonomists for standard genome sequencing and annotation.</title>
        <authorList>
            <consortium name="The Broad Institute Genomics Platform"/>
            <consortium name="The Broad Institute Genome Sequencing Center for Infectious Disease"/>
            <person name="Wu L."/>
            <person name="Ma J."/>
        </authorList>
    </citation>
    <scope>NUCLEOTIDE SEQUENCE [LARGE SCALE GENOMIC DNA]</scope>
    <source>
        <strain evidence="5">CGMCC 4.7330</strain>
    </source>
</reference>
<dbReference type="Proteomes" id="UP001595696">
    <property type="component" value="Unassembled WGS sequence"/>
</dbReference>
<dbReference type="PRINTS" id="PR00455">
    <property type="entry name" value="HTHTETR"/>
</dbReference>
<comment type="caution">
    <text evidence="4">The sequence shown here is derived from an EMBL/GenBank/DDBJ whole genome shotgun (WGS) entry which is preliminary data.</text>
</comment>
<dbReference type="InterPro" id="IPR050109">
    <property type="entry name" value="HTH-type_TetR-like_transc_reg"/>
</dbReference>
<name>A0ABV8DUH7_9NOCA</name>
<evidence type="ECO:0000313" key="4">
    <source>
        <dbReference type="EMBL" id="MFC3963479.1"/>
    </source>
</evidence>
<dbReference type="PANTHER" id="PTHR30055">
    <property type="entry name" value="HTH-TYPE TRANSCRIPTIONAL REGULATOR RUTR"/>
    <property type="match status" value="1"/>
</dbReference>
<dbReference type="RefSeq" id="WP_378613227.1">
    <property type="nucleotide sequence ID" value="NZ_JBHSAX010000014.1"/>
</dbReference>
<keyword evidence="1 2" id="KW-0238">DNA-binding</keyword>
<dbReference type="Pfam" id="PF00440">
    <property type="entry name" value="TetR_N"/>
    <property type="match status" value="1"/>
</dbReference>
<organism evidence="4 5">
    <name type="scientific">Nocardia jiangsuensis</name>
    <dbReference type="NCBI Taxonomy" id="1691563"/>
    <lineage>
        <taxon>Bacteria</taxon>
        <taxon>Bacillati</taxon>
        <taxon>Actinomycetota</taxon>
        <taxon>Actinomycetes</taxon>
        <taxon>Mycobacteriales</taxon>
        <taxon>Nocardiaceae</taxon>
        <taxon>Nocardia</taxon>
    </lineage>
</organism>
<evidence type="ECO:0000256" key="2">
    <source>
        <dbReference type="PROSITE-ProRule" id="PRU00335"/>
    </source>
</evidence>
<feature type="DNA-binding region" description="H-T-H motif" evidence="2">
    <location>
        <begin position="37"/>
        <end position="56"/>
    </location>
</feature>
<dbReference type="Gene3D" id="1.10.357.10">
    <property type="entry name" value="Tetracycline Repressor, domain 2"/>
    <property type="match status" value="1"/>
</dbReference>
<dbReference type="SUPFAM" id="SSF46689">
    <property type="entry name" value="Homeodomain-like"/>
    <property type="match status" value="1"/>
</dbReference>
<gene>
    <name evidence="4" type="ORF">ACFO0B_15930</name>
</gene>
<sequence>MSTALLAEPGTGRDPVTARILDAALAELSEYGLRRVSVEDIRRRAKVDRTTVYRRFGTKNELIAAALQRWILRGLTEIAAEVANRPTVGERLTEGFVRAVLLVRTDPLIGRLLRSEPETFLPHLTTEGAPILRACREFLAAQCRALRPDFDADAAAEIALRLAQSVVLTPHGCFDLRDEAALRAFATRYLAPLTR</sequence>
<evidence type="ECO:0000313" key="5">
    <source>
        <dbReference type="Proteomes" id="UP001595696"/>
    </source>
</evidence>
<protein>
    <submittedName>
        <fullName evidence="4">TetR/AcrR family transcriptional regulator</fullName>
    </submittedName>
</protein>
<dbReference type="PROSITE" id="PS50977">
    <property type="entry name" value="HTH_TETR_2"/>
    <property type="match status" value="1"/>
</dbReference>
<proteinExistence type="predicted"/>
<accession>A0ABV8DUH7</accession>
<dbReference type="InterPro" id="IPR001647">
    <property type="entry name" value="HTH_TetR"/>
</dbReference>
<keyword evidence="5" id="KW-1185">Reference proteome</keyword>